<evidence type="ECO:0000256" key="1">
    <source>
        <dbReference type="PIRNR" id="PIRNR001238"/>
    </source>
</evidence>
<feature type="binding site" evidence="4">
    <location>
        <position position="63"/>
    </location>
    <ligand>
        <name>Zn(2+)</name>
        <dbReference type="ChEBI" id="CHEBI:29105"/>
        <label>1</label>
        <note>catalytic</note>
    </ligand>
</feature>
<dbReference type="GO" id="GO:0016810">
    <property type="term" value="F:hydrolase activity, acting on carbon-nitrogen (but not peptide) bonds"/>
    <property type="evidence" value="ECO:0007669"/>
    <property type="project" value="InterPro"/>
</dbReference>
<evidence type="ECO:0000256" key="3">
    <source>
        <dbReference type="PIRSR" id="PIRSR001238-2"/>
    </source>
</evidence>
<keyword evidence="1 4" id="KW-0479">Metal-binding</keyword>
<feature type="binding site" evidence="3">
    <location>
        <position position="227"/>
    </location>
    <ligand>
        <name>substrate</name>
    </ligand>
</feature>
<comment type="similarity">
    <text evidence="1">Belongs to the peptidase M38 family.</text>
</comment>
<feature type="binding site" evidence="3">
    <location>
        <position position="289"/>
    </location>
    <ligand>
        <name>substrate</name>
    </ligand>
</feature>
<comment type="PTM">
    <text evidence="1">Carboxylation allows a single lysine to coordinate two zinc ions.</text>
</comment>
<dbReference type="STRING" id="1121883.SAMN02745226_01145"/>
<reference evidence="7" key="1">
    <citation type="submission" date="2016-12" db="EMBL/GenBank/DDBJ databases">
        <authorList>
            <person name="Varghese N."/>
            <person name="Submissions S."/>
        </authorList>
    </citation>
    <scope>NUCLEOTIDE SEQUENCE [LARGE SCALE GENOMIC DNA]</scope>
    <source>
        <strain evidence="7">DSM 13020</strain>
    </source>
</reference>
<keyword evidence="1" id="KW-0482">Metalloprotease</keyword>
<evidence type="ECO:0000256" key="2">
    <source>
        <dbReference type="PIRSR" id="PIRSR001238-1"/>
    </source>
</evidence>
<dbReference type="GO" id="GO:0046872">
    <property type="term" value="F:metal ion binding"/>
    <property type="evidence" value="ECO:0007669"/>
    <property type="project" value="UniProtKB-KW"/>
</dbReference>
<gene>
    <name evidence="6" type="ORF">SAMN02745226_01145</name>
</gene>
<feature type="binding site" evidence="3">
    <location>
        <position position="163"/>
    </location>
    <ligand>
        <name>substrate</name>
    </ligand>
</feature>
<proteinExistence type="inferred from homology"/>
<dbReference type="EMBL" id="FRDJ01000005">
    <property type="protein sequence ID" value="SHN60793.1"/>
    <property type="molecule type" value="Genomic_DNA"/>
</dbReference>
<dbReference type="PANTHER" id="PTHR11647">
    <property type="entry name" value="HYDRANTOINASE/DIHYDROPYRIMIDINASE FAMILY MEMBER"/>
    <property type="match status" value="1"/>
</dbReference>
<dbReference type="InterPro" id="IPR032466">
    <property type="entry name" value="Metal_Hydrolase"/>
</dbReference>
<feature type="binding site" evidence="4">
    <location>
        <position position="195"/>
    </location>
    <ligand>
        <name>Zn(2+)</name>
        <dbReference type="ChEBI" id="CHEBI:29105"/>
        <label>2</label>
        <note>catalytic</note>
    </ligand>
</feature>
<feature type="domain" description="Amidohydrolase-related" evidence="5">
    <location>
        <begin position="52"/>
        <end position="374"/>
    </location>
</feature>
<dbReference type="RefSeq" id="WP_072759309.1">
    <property type="nucleotide sequence ID" value="NZ_FRDJ01000005.1"/>
</dbReference>
<dbReference type="GO" id="GO:0006508">
    <property type="term" value="P:proteolysis"/>
    <property type="evidence" value="ECO:0007669"/>
    <property type="project" value="UniProtKB-KW"/>
</dbReference>
<comment type="function">
    <text evidence="1">Catalyzes the hydrolytic cleavage of a subset of L-isoaspartyl (L-beta-aspartyl) dipeptides. Used to degrade proteins damaged by L-isoaspartyl residues formation.</text>
</comment>
<dbReference type="AlphaFoldDB" id="A0A1M7SQJ4"/>
<name>A0A1M7SQJ4_FERGO</name>
<evidence type="ECO:0000313" key="7">
    <source>
        <dbReference type="Proteomes" id="UP000184207"/>
    </source>
</evidence>
<dbReference type="PANTHER" id="PTHR11647:SF1">
    <property type="entry name" value="COLLAPSIN RESPONSE MEDIATOR PROTEIN"/>
    <property type="match status" value="1"/>
</dbReference>
<dbReference type="InterPro" id="IPR011059">
    <property type="entry name" value="Metal-dep_hydrolase_composite"/>
</dbReference>
<keyword evidence="1" id="KW-0645">Protease</keyword>
<dbReference type="SUPFAM" id="SSF51556">
    <property type="entry name" value="Metallo-dependent hydrolases"/>
    <property type="match status" value="1"/>
</dbReference>
<dbReference type="InterPro" id="IPR050378">
    <property type="entry name" value="Metallo-dep_Hydrolases_sf"/>
</dbReference>
<dbReference type="Pfam" id="PF01979">
    <property type="entry name" value="Amidohydro_1"/>
    <property type="match status" value="1"/>
</dbReference>
<feature type="binding site" evidence="4">
    <location>
        <position position="224"/>
    </location>
    <ligand>
        <name>Zn(2+)</name>
        <dbReference type="ChEBI" id="CHEBI:29105"/>
        <label>2</label>
        <note>catalytic</note>
    </ligand>
</feature>
<dbReference type="Proteomes" id="UP000184207">
    <property type="component" value="Unassembled WGS sequence"/>
</dbReference>
<feature type="binding site" evidence="3">
    <location>
        <position position="130"/>
    </location>
    <ligand>
        <name>substrate</name>
    </ligand>
</feature>
<dbReference type="InterPro" id="IPR010229">
    <property type="entry name" value="Pept_M38_dipep"/>
</dbReference>
<dbReference type="Gene3D" id="3.20.20.140">
    <property type="entry name" value="Metal-dependent hydrolases"/>
    <property type="match status" value="1"/>
</dbReference>
<comment type="cofactor">
    <cofactor evidence="1 4">
        <name>Zn(2+)</name>
        <dbReference type="ChEBI" id="CHEBI:29105"/>
    </cofactor>
    <text evidence="1 4">Binds 2 Zn(2+) ions per subunit.</text>
</comment>
<dbReference type="SUPFAM" id="SSF51338">
    <property type="entry name" value="Composite domain of metallo-dependent hydrolases"/>
    <property type="match status" value="1"/>
</dbReference>
<dbReference type="InterPro" id="IPR006680">
    <property type="entry name" value="Amidohydro-rel"/>
</dbReference>
<evidence type="ECO:0000259" key="5">
    <source>
        <dbReference type="Pfam" id="PF01979"/>
    </source>
</evidence>
<sequence>MVRMIKNVKVFAPEYLGVKDIVFDKEILYVGESINTDVLPFEIEIYDANGLYLIPGLIDPHVHITGGGGEGGFVTRTPELDFSECVKNGITTVIGCLGTDGITRSLENLYAKAKSLETEGINTYIYTGSYRVPPVTFTGSVMKDIVLIDKVIGVGEIAISDHRSSQPTFEEIARIVADTRVASLLSGKPGIVNFHVGAGSSGIDYLFKLIDTTEIPIHHLYPTHMSRNRTLFEQGLEFIKKGGTIDLTALQPEELPNEIESFNTVNCIVEIYENKMLDNVTISSDGQGSLPRFDKDGRFLGLSVGSVSSVPHTLKRVVEKGVPFEDALKISTTNPAKVFNMKKGKISKGYDADFVVIDLESWKISTVVSRGEFVMKDGIVKPRIFK</sequence>
<dbReference type="NCBIfam" id="TIGR01975">
    <property type="entry name" value="isoAsp_dipep"/>
    <property type="match status" value="1"/>
</dbReference>
<feature type="binding site" evidence="4">
    <location>
        <position position="61"/>
    </location>
    <ligand>
        <name>Zn(2+)</name>
        <dbReference type="ChEBI" id="CHEBI:29105"/>
        <label>1</label>
        <note>catalytic</note>
    </ligand>
</feature>
<feature type="binding site" evidence="4">
    <location>
        <position position="285"/>
    </location>
    <ligand>
        <name>Zn(2+)</name>
        <dbReference type="ChEBI" id="CHEBI:29105"/>
        <label>1</label>
        <note>catalytic</note>
    </ligand>
</feature>
<comment type="subcellular location">
    <subcellularLocation>
        <location evidence="1">Cytoplasm</location>
    </subcellularLocation>
</comment>
<dbReference type="GO" id="GO:0008237">
    <property type="term" value="F:metallopeptidase activity"/>
    <property type="evidence" value="ECO:0007669"/>
    <property type="project" value="UniProtKB-KW"/>
</dbReference>
<dbReference type="GO" id="GO:0005737">
    <property type="term" value="C:cytoplasm"/>
    <property type="evidence" value="ECO:0007669"/>
    <property type="project" value="UniProtKB-SubCell"/>
</dbReference>
<dbReference type="PIRSF" id="PIRSF001238">
    <property type="entry name" value="IadA"/>
    <property type="match status" value="1"/>
</dbReference>
<accession>A0A1M7SQJ4</accession>
<dbReference type="Gene3D" id="2.30.40.10">
    <property type="entry name" value="Urease, subunit C, domain 1"/>
    <property type="match status" value="1"/>
</dbReference>
<protein>
    <recommendedName>
        <fullName evidence="1">Isoaspartyl dipeptidase</fullName>
        <ecNumber evidence="1">3.4.19.-</ecNumber>
    </recommendedName>
</protein>
<feature type="active site" description="Proton acceptor" evidence="2">
    <location>
        <position position="285"/>
    </location>
</feature>
<organism evidence="6 7">
    <name type="scientific">Fervidobacterium gondwanense DSM 13020</name>
    <dbReference type="NCBI Taxonomy" id="1121883"/>
    <lineage>
        <taxon>Bacteria</taxon>
        <taxon>Thermotogati</taxon>
        <taxon>Thermotogota</taxon>
        <taxon>Thermotogae</taxon>
        <taxon>Thermotogales</taxon>
        <taxon>Fervidobacteriaceae</taxon>
        <taxon>Fervidobacterium</taxon>
    </lineage>
</organism>
<evidence type="ECO:0000256" key="4">
    <source>
        <dbReference type="PIRSR" id="PIRSR001238-3"/>
    </source>
</evidence>
<evidence type="ECO:0000313" key="6">
    <source>
        <dbReference type="EMBL" id="SHN60793.1"/>
    </source>
</evidence>
<keyword evidence="1" id="KW-0378">Hydrolase</keyword>
<keyword evidence="1 4" id="KW-0862">Zinc</keyword>
<dbReference type="OrthoDB" id="9775607at2"/>
<keyword evidence="7" id="KW-1185">Reference proteome</keyword>
<feature type="binding site" evidence="3">
    <location>
        <position position="99"/>
    </location>
    <ligand>
        <name>substrate</name>
    </ligand>
</feature>
<dbReference type="GO" id="GO:0008798">
    <property type="term" value="F:beta-aspartyl-peptidase activity"/>
    <property type="evidence" value="ECO:0007669"/>
    <property type="project" value="InterPro"/>
</dbReference>
<feature type="binding site" evidence="3">
    <location>
        <begin position="68"/>
        <end position="70"/>
    </location>
    <ligand>
        <name>substrate</name>
    </ligand>
</feature>
<dbReference type="EC" id="3.4.19.-" evidence="1"/>